<protein>
    <recommendedName>
        <fullName evidence="4">DUF4190 domain-containing protein</fullName>
    </recommendedName>
</protein>
<keyword evidence="1" id="KW-0812">Transmembrane</keyword>
<name>A0A1H2AD30_9ACTN</name>
<evidence type="ECO:0008006" key="4">
    <source>
        <dbReference type="Google" id="ProtNLM"/>
    </source>
</evidence>
<feature type="transmembrane region" description="Helical" evidence="1">
    <location>
        <begin position="25"/>
        <end position="48"/>
    </location>
</feature>
<gene>
    <name evidence="2" type="ORF">SAMN04488543_4396</name>
</gene>
<dbReference type="OrthoDB" id="4775598at2"/>
<evidence type="ECO:0000256" key="1">
    <source>
        <dbReference type="SAM" id="Phobius"/>
    </source>
</evidence>
<dbReference type="Proteomes" id="UP000199092">
    <property type="component" value="Chromosome I"/>
</dbReference>
<evidence type="ECO:0000313" key="3">
    <source>
        <dbReference type="Proteomes" id="UP000199092"/>
    </source>
</evidence>
<accession>A0A1H2AD30</accession>
<dbReference type="EMBL" id="LT629749">
    <property type="protein sequence ID" value="SDT43858.1"/>
    <property type="molecule type" value="Genomic_DNA"/>
</dbReference>
<organism evidence="2 3">
    <name type="scientific">Friedmanniella luteola</name>
    <dbReference type="NCBI Taxonomy" id="546871"/>
    <lineage>
        <taxon>Bacteria</taxon>
        <taxon>Bacillati</taxon>
        <taxon>Actinomycetota</taxon>
        <taxon>Actinomycetes</taxon>
        <taxon>Propionibacteriales</taxon>
        <taxon>Nocardioidaceae</taxon>
        <taxon>Friedmanniella</taxon>
    </lineage>
</organism>
<dbReference type="RefSeq" id="WP_091416295.1">
    <property type="nucleotide sequence ID" value="NZ_LT629749.1"/>
</dbReference>
<sequence length="91" mass="9224">MSQYPPGAYPSGPAPQAGPLPGKTLGIVGLVLAIFCSLIGAIVSFIAYRQSAAAGWKNNVALAGIVVGVVLFVLSIVYNASTGTFGRLANM</sequence>
<feature type="transmembrane region" description="Helical" evidence="1">
    <location>
        <begin position="60"/>
        <end position="81"/>
    </location>
</feature>
<keyword evidence="3" id="KW-1185">Reference proteome</keyword>
<evidence type="ECO:0000313" key="2">
    <source>
        <dbReference type="EMBL" id="SDT43858.1"/>
    </source>
</evidence>
<reference evidence="2 3" key="1">
    <citation type="submission" date="2016-10" db="EMBL/GenBank/DDBJ databases">
        <authorList>
            <person name="de Groot N.N."/>
        </authorList>
    </citation>
    <scope>NUCLEOTIDE SEQUENCE [LARGE SCALE GENOMIC DNA]</scope>
    <source>
        <strain evidence="2 3">DSM 21741</strain>
    </source>
</reference>
<keyword evidence="1" id="KW-0472">Membrane</keyword>
<keyword evidence="1" id="KW-1133">Transmembrane helix</keyword>
<proteinExistence type="predicted"/>
<dbReference type="STRING" id="546871.SAMN04488543_4396"/>
<dbReference type="AlphaFoldDB" id="A0A1H2AD30"/>